<keyword evidence="1" id="KW-1133">Transmembrane helix</keyword>
<dbReference type="Gene3D" id="1.10.260.130">
    <property type="match status" value="1"/>
</dbReference>
<dbReference type="Proteomes" id="UP000470876">
    <property type="component" value="Unassembled WGS sequence"/>
</dbReference>
<gene>
    <name evidence="2" type="ORF">GV794_26440</name>
</gene>
<accession>A0ABX0CSK1</accession>
<sequence length="429" mass="45191">MTAPWCTRIRRRQQRSERHAAPEQTLSIRHSRARRAGLAIRRLVLGISIAAVLALGNTAPAVVPVEPTTDSDAFYTAPADIGEYRPGDIIRSRSVPATGFEGTTAWQLTFRSTNSRDEPIAAVTTLFLPAGTMPDRPLVSYQPFVNSLGTECAPSHSLFDGTMREAGALNLLLAQGWAVTVPDHLGPDSAYGAAQLGGRITLDGIRAVRQFAPADLGDSPVALVGYSGGGMATGFAATLAPDYAPELPIVGAAAGGVPMNLGRLARDLGDRSNQLFGLGFAAAVGLEREYPARISLDRVLNPAGVTLRERIEDACMDEIVDVAAGLRTADVFTTPPADDPAAVPILRDNSLETFADVPAAPLYLWHGTADMISAEPVQRVADRYCAAGVPVQLDLIAGADHSAAILPGALRALDYLAGRFAGMPPPQNC</sequence>
<dbReference type="InterPro" id="IPR005152">
    <property type="entry name" value="Lipase_secreted"/>
</dbReference>
<feature type="transmembrane region" description="Helical" evidence="1">
    <location>
        <begin position="39"/>
        <end position="56"/>
    </location>
</feature>
<keyword evidence="1" id="KW-0812">Transmembrane</keyword>
<comment type="caution">
    <text evidence="2">The sequence shown here is derived from an EMBL/GenBank/DDBJ whole genome shotgun (WGS) entry which is preliminary data.</text>
</comment>
<dbReference type="InterPro" id="IPR029058">
    <property type="entry name" value="AB_hydrolase_fold"/>
</dbReference>
<organism evidence="2 3">
    <name type="scientific">Nocardia cyriacigeorgica</name>
    <dbReference type="NCBI Taxonomy" id="135487"/>
    <lineage>
        <taxon>Bacteria</taxon>
        <taxon>Bacillati</taxon>
        <taxon>Actinomycetota</taxon>
        <taxon>Actinomycetes</taxon>
        <taxon>Mycobacteriales</taxon>
        <taxon>Nocardiaceae</taxon>
        <taxon>Nocardia</taxon>
    </lineage>
</organism>
<dbReference type="PANTHER" id="PTHR34853">
    <property type="match status" value="1"/>
</dbReference>
<dbReference type="EMBL" id="JAAGUX010000080">
    <property type="protein sequence ID" value="NEW59146.1"/>
    <property type="molecule type" value="Genomic_DNA"/>
</dbReference>
<dbReference type="Gene3D" id="3.40.50.1820">
    <property type="entry name" value="alpha/beta hydrolase"/>
    <property type="match status" value="1"/>
</dbReference>
<evidence type="ECO:0000313" key="2">
    <source>
        <dbReference type="EMBL" id="NEW59146.1"/>
    </source>
</evidence>
<evidence type="ECO:0000256" key="1">
    <source>
        <dbReference type="SAM" id="Phobius"/>
    </source>
</evidence>
<reference evidence="2 3" key="1">
    <citation type="submission" date="2020-01" db="EMBL/GenBank/DDBJ databases">
        <title>Genetics and antimicrobial susceptibilities of Nocardia species isolated from the soil; a comparison with species isolated from humans.</title>
        <authorList>
            <person name="Carrasco G."/>
            <person name="Monzon S."/>
            <person name="Sansegundo M."/>
            <person name="Garcia E."/>
            <person name="Garrido N."/>
            <person name="Medina M.J."/>
            <person name="Villalon P."/>
            <person name="Ramirez-Arocha A.C."/>
            <person name="Jimenez P."/>
            <person name="Cuesta I."/>
            <person name="Valdezate S."/>
        </authorList>
    </citation>
    <scope>NUCLEOTIDE SEQUENCE [LARGE SCALE GENOMIC DNA]</scope>
    <source>
        <strain evidence="2 3">CNM20110649</strain>
    </source>
</reference>
<name>A0ABX0CSK1_9NOCA</name>
<evidence type="ECO:0000313" key="3">
    <source>
        <dbReference type="Proteomes" id="UP000470876"/>
    </source>
</evidence>
<protein>
    <submittedName>
        <fullName evidence="2">Lipase</fullName>
    </submittedName>
</protein>
<dbReference type="PIRSF" id="PIRSF029171">
    <property type="entry name" value="Esterase_LipA"/>
    <property type="match status" value="1"/>
</dbReference>
<proteinExistence type="predicted"/>
<keyword evidence="1" id="KW-0472">Membrane</keyword>
<dbReference type="PANTHER" id="PTHR34853:SF1">
    <property type="entry name" value="LIPASE 5"/>
    <property type="match status" value="1"/>
</dbReference>
<dbReference type="Pfam" id="PF03583">
    <property type="entry name" value="LIP"/>
    <property type="match status" value="1"/>
</dbReference>
<keyword evidence="3" id="KW-1185">Reference proteome</keyword>
<dbReference type="SUPFAM" id="SSF53474">
    <property type="entry name" value="alpha/beta-Hydrolases"/>
    <property type="match status" value="1"/>
</dbReference>